<dbReference type="AlphaFoldDB" id="A0A2H0B5V1"/>
<comment type="caution">
    <text evidence="3">The sequence shown here is derived from an EMBL/GenBank/DDBJ whole genome shotgun (WGS) entry which is preliminary data.</text>
</comment>
<dbReference type="EMBL" id="PCSR01000079">
    <property type="protein sequence ID" value="PIP53032.1"/>
    <property type="molecule type" value="Genomic_DNA"/>
</dbReference>
<proteinExistence type="predicted"/>
<evidence type="ECO:0000313" key="3">
    <source>
        <dbReference type="EMBL" id="PIP53032.1"/>
    </source>
</evidence>
<dbReference type="Proteomes" id="UP000229459">
    <property type="component" value="Unassembled WGS sequence"/>
</dbReference>
<name>A0A2H0B5V1_9BACT</name>
<evidence type="ECO:0000256" key="1">
    <source>
        <dbReference type="SAM" id="MobiDB-lite"/>
    </source>
</evidence>
<gene>
    <name evidence="3" type="ORF">COX08_03215</name>
</gene>
<keyword evidence="2" id="KW-0732">Signal</keyword>
<feature type="chain" id="PRO_5013600970" description="DUF5666 domain-containing protein" evidence="2">
    <location>
        <begin position="26"/>
        <end position="262"/>
    </location>
</feature>
<accession>A0A2H0B5V1</accession>
<reference evidence="3 4" key="1">
    <citation type="submission" date="2017-09" db="EMBL/GenBank/DDBJ databases">
        <title>Depth-based differentiation of microbial function through sediment-hosted aquifers and enrichment of novel symbionts in the deep terrestrial subsurface.</title>
        <authorList>
            <person name="Probst A.J."/>
            <person name="Ladd B."/>
            <person name="Jarett J.K."/>
            <person name="Geller-Mcgrath D.E."/>
            <person name="Sieber C.M."/>
            <person name="Emerson J.B."/>
            <person name="Anantharaman K."/>
            <person name="Thomas B.C."/>
            <person name="Malmstrom R."/>
            <person name="Stieglmeier M."/>
            <person name="Klingl A."/>
            <person name="Woyke T."/>
            <person name="Ryan C.M."/>
            <person name="Banfield J.F."/>
        </authorList>
    </citation>
    <scope>NUCLEOTIDE SEQUENCE [LARGE SCALE GENOMIC DNA]</scope>
    <source>
        <strain evidence="3">CG23_combo_of_CG06-09_8_20_14_all_34_8</strain>
    </source>
</reference>
<feature type="region of interest" description="Disordered" evidence="1">
    <location>
        <begin position="231"/>
        <end position="262"/>
    </location>
</feature>
<protein>
    <recommendedName>
        <fullName evidence="5">DUF5666 domain-containing protein</fullName>
    </recommendedName>
</protein>
<evidence type="ECO:0008006" key="5">
    <source>
        <dbReference type="Google" id="ProtNLM"/>
    </source>
</evidence>
<organism evidence="3 4">
    <name type="scientific">Candidatus Beckwithbacteria bacterium CG23_combo_of_CG06-09_8_20_14_all_34_8</name>
    <dbReference type="NCBI Taxonomy" id="1974497"/>
    <lineage>
        <taxon>Bacteria</taxon>
        <taxon>Candidatus Beckwithiibacteriota</taxon>
    </lineage>
</organism>
<feature type="signal peptide" evidence="2">
    <location>
        <begin position="1"/>
        <end position="25"/>
    </location>
</feature>
<evidence type="ECO:0000256" key="2">
    <source>
        <dbReference type="SAM" id="SignalP"/>
    </source>
</evidence>
<evidence type="ECO:0000313" key="4">
    <source>
        <dbReference type="Proteomes" id="UP000229459"/>
    </source>
</evidence>
<sequence length="262" mass="28699">MQKFIKTIFITLLLMLVIIPHVSLAQTASPSAETDQDLVKEKLKERLEKTLSENPIPKRIRWYGIFGTISAKTGEDTFSLTKNDSSTATIVVNDDTQLSFFKSGVPTRKIKAGDIQQDWFAIAMGTEMADNQTLTASRISFSVPQAKMPKREIIYGKVTEIDEDSVTLSNGKITNITFPKKYILSVQGVEKPAIEDINIDDKAVAIVEELADGDEINLSIKNIYVVPSNNNPKAASNQINEASGSANPSPLASPNTKTTPKP</sequence>